<dbReference type="CDD" id="cd00009">
    <property type="entry name" value="AAA"/>
    <property type="match status" value="1"/>
</dbReference>
<dbReference type="PROSITE" id="PS00675">
    <property type="entry name" value="SIGMA54_INTERACT_1"/>
    <property type="match status" value="1"/>
</dbReference>
<dbReference type="Pfam" id="PF02954">
    <property type="entry name" value="HTH_8"/>
    <property type="match status" value="1"/>
</dbReference>
<dbReference type="PROSITE" id="PS00688">
    <property type="entry name" value="SIGMA54_INTERACT_3"/>
    <property type="match status" value="1"/>
</dbReference>
<keyword evidence="1" id="KW-0547">Nucleotide-binding</keyword>
<evidence type="ECO:0000313" key="8">
    <source>
        <dbReference type="Proteomes" id="UP000783588"/>
    </source>
</evidence>
<dbReference type="PROSITE" id="PS50045">
    <property type="entry name" value="SIGMA54_INTERACT_4"/>
    <property type="match status" value="1"/>
</dbReference>
<keyword evidence="8" id="KW-1185">Reference proteome</keyword>
<feature type="domain" description="Sigma-54 factor interaction" evidence="6">
    <location>
        <begin position="92"/>
        <end position="320"/>
    </location>
</feature>
<keyword evidence="5" id="KW-0804">Transcription</keyword>
<dbReference type="InterPro" id="IPR003593">
    <property type="entry name" value="AAA+_ATPase"/>
</dbReference>
<dbReference type="PANTHER" id="PTHR32071">
    <property type="entry name" value="TRANSCRIPTIONAL REGULATORY PROTEIN"/>
    <property type="match status" value="1"/>
</dbReference>
<dbReference type="RefSeq" id="WP_216469768.1">
    <property type="nucleotide sequence ID" value="NZ_JAHLQI010000002.1"/>
</dbReference>
<dbReference type="PROSITE" id="PS00676">
    <property type="entry name" value="SIGMA54_INTERACT_2"/>
    <property type="match status" value="1"/>
</dbReference>
<dbReference type="Pfam" id="PF25601">
    <property type="entry name" value="AAA_lid_14"/>
    <property type="match status" value="1"/>
</dbReference>
<dbReference type="Proteomes" id="UP000783588">
    <property type="component" value="Unassembled WGS sequence"/>
</dbReference>
<dbReference type="InterPro" id="IPR002078">
    <property type="entry name" value="Sigma_54_int"/>
</dbReference>
<dbReference type="InterPro" id="IPR025943">
    <property type="entry name" value="Sigma_54_int_dom_ATP-bd_2"/>
</dbReference>
<reference evidence="7 8" key="1">
    <citation type="submission" date="2021-06" db="EMBL/GenBank/DDBJ databases">
        <authorList>
            <person name="Sun Q."/>
            <person name="Li D."/>
        </authorList>
    </citation>
    <scope>NUCLEOTIDE SEQUENCE [LARGE SCALE GENOMIC DNA]</scope>
    <source>
        <strain evidence="7 8">MSJd-7</strain>
    </source>
</reference>
<dbReference type="InterPro" id="IPR025944">
    <property type="entry name" value="Sigma_54_int_dom_CS"/>
</dbReference>
<dbReference type="PANTHER" id="PTHR32071:SF74">
    <property type="entry name" value="TRANSCRIPTIONAL ACTIVATOR ROCR"/>
    <property type="match status" value="1"/>
</dbReference>
<comment type="caution">
    <text evidence="7">The sequence shown here is derived from an EMBL/GenBank/DDBJ whole genome shotgun (WGS) entry which is preliminary data.</text>
</comment>
<dbReference type="InterPro" id="IPR002197">
    <property type="entry name" value="HTH_Fis"/>
</dbReference>
<gene>
    <name evidence="7" type="ORF">KQI75_05745</name>
</gene>
<proteinExistence type="predicted"/>
<keyword evidence="2" id="KW-0067">ATP-binding</keyword>
<evidence type="ECO:0000256" key="5">
    <source>
        <dbReference type="ARBA" id="ARBA00023163"/>
    </source>
</evidence>
<sequence length="410" mass="46446">MCKSIRTRKPKLNHRQYYTTRYGKDVDIVSNNYPIVQNGQILGGFSVMEDWSRMDSLHKQILELQEKLRNHTASGKSHTASKLTAKYTFDDIVHISEPMRHVVSRCRQVAKSDSSVMIYGETGTGKELLAQSIHNASRRKDGPFLAINCAAIPENLLESLLFGTEKGAYTGAERRPGLFEQADGGTLLLDEINSMNLGLQAKLLRVLQEGTVRRVGGATEISVDVRVLSNTNIPPYQAMEENKLRRDLFYRLGVVNITIPPLRERKEDIPLLVKTFVMQCNQKLERNIRDADRNVLDAFYAYDWPGNVRELQHAVEHAMNVVPDAYSMITAEYIPEHIGGAAGQTGISAPDKQRDSLASTMKDMEYNTICRVLKETGGNISESARILQMSRQKLQYRIKRHRIDVQKLRE</sequence>
<dbReference type="InterPro" id="IPR058031">
    <property type="entry name" value="AAA_lid_NorR"/>
</dbReference>
<dbReference type="EMBL" id="JAHLQI010000002">
    <property type="protein sequence ID" value="MBU5490126.1"/>
    <property type="molecule type" value="Genomic_DNA"/>
</dbReference>
<accession>A0ABS6ER21</accession>
<dbReference type="InterPro" id="IPR025662">
    <property type="entry name" value="Sigma_54_int_dom_ATP-bd_1"/>
</dbReference>
<evidence type="ECO:0000256" key="1">
    <source>
        <dbReference type="ARBA" id="ARBA00022741"/>
    </source>
</evidence>
<evidence type="ECO:0000313" key="7">
    <source>
        <dbReference type="EMBL" id="MBU5490126.1"/>
    </source>
</evidence>
<evidence type="ECO:0000256" key="2">
    <source>
        <dbReference type="ARBA" id="ARBA00022840"/>
    </source>
</evidence>
<keyword evidence="3" id="KW-0805">Transcription regulation</keyword>
<keyword evidence="4" id="KW-0238">DNA-binding</keyword>
<name>A0ABS6ER21_9FIRM</name>
<protein>
    <submittedName>
        <fullName evidence="7">Sigma 54-interacting transcriptional regulator</fullName>
    </submittedName>
</protein>
<evidence type="ECO:0000256" key="4">
    <source>
        <dbReference type="ARBA" id="ARBA00023125"/>
    </source>
</evidence>
<dbReference type="SMART" id="SM00382">
    <property type="entry name" value="AAA"/>
    <property type="match status" value="1"/>
</dbReference>
<evidence type="ECO:0000256" key="3">
    <source>
        <dbReference type="ARBA" id="ARBA00023015"/>
    </source>
</evidence>
<dbReference type="Pfam" id="PF00158">
    <property type="entry name" value="Sigma54_activat"/>
    <property type="match status" value="1"/>
</dbReference>
<evidence type="ECO:0000259" key="6">
    <source>
        <dbReference type="PROSITE" id="PS50045"/>
    </source>
</evidence>
<organism evidence="7 8">
    <name type="scientific">Butyricicoccus intestinisimiae</name>
    <dbReference type="NCBI Taxonomy" id="2841509"/>
    <lineage>
        <taxon>Bacteria</taxon>
        <taxon>Bacillati</taxon>
        <taxon>Bacillota</taxon>
        <taxon>Clostridia</taxon>
        <taxon>Eubacteriales</taxon>
        <taxon>Butyricicoccaceae</taxon>
        <taxon>Butyricicoccus</taxon>
    </lineage>
</organism>